<protein>
    <submittedName>
        <fullName evidence="9">Sodium- and chloride-dependent betaine transporter</fullName>
    </submittedName>
</protein>
<dbReference type="SUPFAM" id="SSF161070">
    <property type="entry name" value="SNF-like"/>
    <property type="match status" value="1"/>
</dbReference>
<feature type="binding site" evidence="6">
    <location>
        <position position="360"/>
    </location>
    <ligand>
        <name>Na(+)</name>
        <dbReference type="ChEBI" id="CHEBI:29101"/>
        <label>1</label>
    </ligand>
</feature>
<keyword evidence="6" id="KW-0479">Metal-binding</keyword>
<dbReference type="PROSITE" id="PS50267">
    <property type="entry name" value="NA_NEUROTRAN_SYMP_3"/>
    <property type="match status" value="1"/>
</dbReference>
<feature type="transmembrane region" description="Helical" evidence="8">
    <location>
        <begin position="390"/>
        <end position="411"/>
    </location>
</feature>
<keyword evidence="4 8" id="KW-1133">Transmembrane helix</keyword>
<feature type="transmembrane region" description="Helical" evidence="8">
    <location>
        <begin position="89"/>
        <end position="117"/>
    </location>
</feature>
<dbReference type="GO" id="GO:0005283">
    <property type="term" value="F:amino acid:sodium symporter activity"/>
    <property type="evidence" value="ECO:0007669"/>
    <property type="project" value="TreeGrafter"/>
</dbReference>
<feature type="binding site" evidence="6">
    <location>
        <position position="26"/>
    </location>
    <ligand>
        <name>Na(+)</name>
        <dbReference type="ChEBI" id="CHEBI:29101"/>
        <label>1</label>
    </ligand>
</feature>
<keyword evidence="3 8" id="KW-0812">Transmembrane</keyword>
<evidence type="ECO:0000256" key="1">
    <source>
        <dbReference type="ARBA" id="ARBA00004141"/>
    </source>
</evidence>
<dbReference type="InterPro" id="IPR037272">
    <property type="entry name" value="SNS_sf"/>
</dbReference>
<name>A0A8C7G5T8_ONCKI</name>
<keyword evidence="7" id="KW-1015">Disulfide bond</keyword>
<evidence type="ECO:0000256" key="8">
    <source>
        <dbReference type="SAM" id="Phobius"/>
    </source>
</evidence>
<feature type="transmembrane region" description="Helical" evidence="8">
    <location>
        <begin position="345"/>
        <end position="370"/>
    </location>
</feature>
<feature type="binding site" evidence="6">
    <location>
        <position position="30"/>
    </location>
    <ligand>
        <name>Na(+)</name>
        <dbReference type="ChEBI" id="CHEBI:29101"/>
        <label>1</label>
    </ligand>
</feature>
<feature type="transmembrane region" description="Helical" evidence="8">
    <location>
        <begin position="44"/>
        <end position="68"/>
    </location>
</feature>
<feature type="binding site" evidence="6">
    <location>
        <position position="25"/>
    </location>
    <ligand>
        <name>Na(+)</name>
        <dbReference type="ChEBI" id="CHEBI:29101"/>
        <label>1</label>
    </ligand>
</feature>
<gene>
    <name evidence="9" type="primary">LOC109907173</name>
</gene>
<comment type="subcellular location">
    <subcellularLocation>
        <location evidence="1">Membrane</location>
        <topology evidence="1">Multi-pass membrane protein</topology>
    </subcellularLocation>
</comment>
<keyword evidence="6" id="KW-0915">Sodium</keyword>
<feature type="binding site" evidence="6">
    <location>
        <position position="361"/>
    </location>
    <ligand>
        <name>Na(+)</name>
        <dbReference type="ChEBI" id="CHEBI:29101"/>
        <label>1</label>
    </ligand>
</feature>
<evidence type="ECO:0000256" key="7">
    <source>
        <dbReference type="PIRSR" id="PIRSR600175-2"/>
    </source>
</evidence>
<feature type="transmembrane region" description="Helical" evidence="8">
    <location>
        <begin position="432"/>
        <end position="455"/>
    </location>
</feature>
<evidence type="ECO:0000256" key="5">
    <source>
        <dbReference type="ARBA" id="ARBA00023136"/>
    </source>
</evidence>
<evidence type="ECO:0000256" key="4">
    <source>
        <dbReference type="ARBA" id="ARBA00022989"/>
    </source>
</evidence>
<accession>A0A8C7G5T8</accession>
<evidence type="ECO:0000313" key="9">
    <source>
        <dbReference type="Ensembl" id="ENSOKIP00005038269.1"/>
    </source>
</evidence>
<keyword evidence="10" id="KW-1185">Reference proteome</keyword>
<feature type="transmembrane region" description="Helical" evidence="8">
    <location>
        <begin position="205"/>
        <end position="227"/>
    </location>
</feature>
<dbReference type="Pfam" id="PF00209">
    <property type="entry name" value="SNF"/>
    <property type="match status" value="2"/>
</dbReference>
<dbReference type="PANTHER" id="PTHR11616">
    <property type="entry name" value="SODIUM/CHLORIDE DEPENDENT TRANSPORTER"/>
    <property type="match status" value="1"/>
</dbReference>
<feature type="binding site" evidence="6">
    <location>
        <position position="292"/>
    </location>
    <ligand>
        <name>Na(+)</name>
        <dbReference type="ChEBI" id="CHEBI:29101"/>
        <label>1</label>
    </ligand>
</feature>
<dbReference type="GeneTree" id="ENSGT00940000165466"/>
<reference evidence="9" key="1">
    <citation type="submission" date="2025-08" db="UniProtKB">
        <authorList>
            <consortium name="Ensembl"/>
        </authorList>
    </citation>
    <scope>IDENTIFICATION</scope>
</reference>
<feature type="binding site" evidence="6">
    <location>
        <position position="357"/>
    </location>
    <ligand>
        <name>Na(+)</name>
        <dbReference type="ChEBI" id="CHEBI:29101"/>
        <label>1</label>
    </ligand>
</feature>
<dbReference type="Ensembl" id="ENSOKIT00005040380.1">
    <property type="protein sequence ID" value="ENSOKIP00005038269.1"/>
    <property type="gene ID" value="ENSOKIG00005016278.1"/>
</dbReference>
<evidence type="ECO:0000256" key="6">
    <source>
        <dbReference type="PIRSR" id="PIRSR600175-1"/>
    </source>
</evidence>
<feature type="binding site" evidence="6">
    <location>
        <position position="23"/>
    </location>
    <ligand>
        <name>Na(+)</name>
        <dbReference type="ChEBI" id="CHEBI:29101"/>
        <label>1</label>
    </ligand>
</feature>
<evidence type="ECO:0000256" key="3">
    <source>
        <dbReference type="ARBA" id="ARBA00022692"/>
    </source>
</evidence>
<feature type="transmembrane region" description="Helical" evidence="8">
    <location>
        <begin position="475"/>
        <end position="496"/>
    </location>
</feature>
<dbReference type="Proteomes" id="UP000694557">
    <property type="component" value="Unassembled WGS sequence"/>
</dbReference>
<keyword evidence="5 8" id="KW-0472">Membrane</keyword>
<feature type="transmembrane region" description="Helical" evidence="8">
    <location>
        <begin position="12"/>
        <end position="32"/>
    </location>
</feature>
<feature type="disulfide bond" evidence="7">
    <location>
        <begin position="129"/>
        <end position="139"/>
    </location>
</feature>
<feature type="binding site" evidence="6">
    <location>
        <position position="260"/>
    </location>
    <ligand>
        <name>Na(+)</name>
        <dbReference type="ChEBI" id="CHEBI:29101"/>
        <label>1</label>
    </ligand>
</feature>
<feature type="transmembrane region" description="Helical" evidence="8">
    <location>
        <begin position="247"/>
        <end position="273"/>
    </location>
</feature>
<dbReference type="AlphaFoldDB" id="A0A8C7G5T8"/>
<dbReference type="PANTHER" id="PTHR11616:SF133">
    <property type="entry name" value="TRANSPORTER"/>
    <property type="match status" value="1"/>
</dbReference>
<organism evidence="9 10">
    <name type="scientific">Oncorhynchus kisutch</name>
    <name type="common">Coho salmon</name>
    <name type="synonym">Salmo kisutch</name>
    <dbReference type="NCBI Taxonomy" id="8019"/>
    <lineage>
        <taxon>Eukaryota</taxon>
        <taxon>Metazoa</taxon>
        <taxon>Chordata</taxon>
        <taxon>Craniata</taxon>
        <taxon>Vertebrata</taxon>
        <taxon>Euteleostomi</taxon>
        <taxon>Actinopterygii</taxon>
        <taxon>Neopterygii</taxon>
        <taxon>Teleostei</taxon>
        <taxon>Protacanthopterygii</taxon>
        <taxon>Salmoniformes</taxon>
        <taxon>Salmonidae</taxon>
        <taxon>Salmoninae</taxon>
        <taxon>Oncorhynchus</taxon>
    </lineage>
</organism>
<reference evidence="9" key="2">
    <citation type="submission" date="2025-09" db="UniProtKB">
        <authorList>
            <consortium name="Ensembl"/>
        </authorList>
    </citation>
    <scope>IDENTIFICATION</scope>
</reference>
<sequence>MDRLPKERETWANRAEFILSSVGYAVGIGNVWRFPYVCFSDGGGAFLIPYLTMMCLCAIPLVFMEFTVGQYTKRGPVEAFIDICPLMKGVGVAMVMLSFIVASYNNTVLTWVLYYLFHSFTAPLPWQLCNATWNIPENCSSFMENTTTHLQSATKQFFDHRLLEITEGIETVGHLRWELVGILLLIWAILFFSVFKGIRTTGKVVYFTALFPYVVLLALLFNNIRLPGALDGILFFLTPKWNKLGEIHVWIDATAQIFYSIGIGFGCLLSMASHNKVNNNILRDAMIVTLANSATSIFAGFVMFSGIGYMAHVRHLQVEQLAVEGPGLAFVVYPEIFSTMPVSQLWAFLFFLMLMCLGLDSQFALVEVMGTFVMDSFGPKILLMLKYKELVTLLLCFLTFLFGLPCITQVCECVLGRLSIMVKRILGKPPNIFFKACWLVVSPLLIVAILVTAMVQHKPLLYEKTYLYPAWAEGVAWIIIFLSVGWIPLGAMHELFGRKGTCLAVRLKASVTPRITLEEVYNVPVNEDQHQDHVKSLYSLSEVSPLREEKDRGDM</sequence>
<feature type="transmembrane region" description="Helical" evidence="8">
    <location>
        <begin position="179"/>
        <end position="198"/>
    </location>
</feature>
<keyword evidence="2" id="KW-0813">Transport</keyword>
<evidence type="ECO:0000256" key="2">
    <source>
        <dbReference type="ARBA" id="ARBA00022448"/>
    </source>
</evidence>
<dbReference type="GO" id="GO:0046872">
    <property type="term" value="F:metal ion binding"/>
    <property type="evidence" value="ECO:0007669"/>
    <property type="project" value="UniProtKB-KW"/>
</dbReference>
<dbReference type="InterPro" id="IPR000175">
    <property type="entry name" value="Na/ntran_symport"/>
</dbReference>
<proteinExistence type="predicted"/>
<evidence type="ECO:0000313" key="10">
    <source>
        <dbReference type="Proteomes" id="UP000694557"/>
    </source>
</evidence>
<dbReference type="GO" id="GO:0089718">
    <property type="term" value="P:amino acid import across plasma membrane"/>
    <property type="evidence" value="ECO:0007669"/>
    <property type="project" value="TreeGrafter"/>
</dbReference>
<dbReference type="NCBIfam" id="NF037979">
    <property type="entry name" value="Na_transp"/>
    <property type="match status" value="1"/>
</dbReference>
<dbReference type="GO" id="GO:0005886">
    <property type="term" value="C:plasma membrane"/>
    <property type="evidence" value="ECO:0007669"/>
    <property type="project" value="TreeGrafter"/>
</dbReference>
<feature type="transmembrane region" description="Helical" evidence="8">
    <location>
        <begin position="285"/>
        <end position="310"/>
    </location>
</feature>
<dbReference type="PRINTS" id="PR00176">
    <property type="entry name" value="NANEUSMPORT"/>
</dbReference>